<name>A0A8K0WLK9_9HYPO</name>
<feature type="region of interest" description="Disordered" evidence="2">
    <location>
        <begin position="102"/>
        <end position="123"/>
    </location>
</feature>
<dbReference type="PANTHER" id="PTHR34502:SF4">
    <property type="entry name" value="DUF6594 DOMAIN-CONTAINING PROTEIN"/>
    <property type="match status" value="1"/>
</dbReference>
<feature type="transmembrane region" description="Helical" evidence="3">
    <location>
        <begin position="285"/>
        <end position="305"/>
    </location>
</feature>
<evidence type="ECO:0000256" key="2">
    <source>
        <dbReference type="SAM" id="MobiDB-lite"/>
    </source>
</evidence>
<evidence type="ECO:0000256" key="3">
    <source>
        <dbReference type="SAM" id="Phobius"/>
    </source>
</evidence>
<evidence type="ECO:0000313" key="5">
    <source>
        <dbReference type="EMBL" id="KAH7305584.1"/>
    </source>
</evidence>
<evidence type="ECO:0000256" key="1">
    <source>
        <dbReference type="SAM" id="Coils"/>
    </source>
</evidence>
<sequence>MTGSVDTIIMNASNVSGLSALDIAERPWKYQGYKDFSSFITKDPDFFAVRRFGRLHIRALLTLQDHLSELEERLDEIDEHYSRKATKITGGNPPTIVNLPVQRMGSAGNGTPGPDSSPDLTDLRDINNGTIRDDIPERAELISKIASKLAEYDKLLLSYITLKDIPTAPKRNANNIKAWFSANLGAIMEEETRFIQHQSDLISGHIPKSALRRYFEHCVLFWSSTLPRALPKPPTSSTDEHGEMSLFSDQGIDSLGSVAVLVAALFMLIAPLWILHALTSIRLKLAVITSFVVVCLMFLSLATLGRPFERLAATAGYAAVLVVFLQVGDISQ</sequence>
<keyword evidence="6" id="KW-1185">Reference proteome</keyword>
<feature type="coiled-coil region" evidence="1">
    <location>
        <begin position="60"/>
        <end position="87"/>
    </location>
</feature>
<protein>
    <recommendedName>
        <fullName evidence="4">DUF6594 domain-containing protein</fullName>
    </recommendedName>
</protein>
<organism evidence="5 6">
    <name type="scientific">Stachybotrys elegans</name>
    <dbReference type="NCBI Taxonomy" id="80388"/>
    <lineage>
        <taxon>Eukaryota</taxon>
        <taxon>Fungi</taxon>
        <taxon>Dikarya</taxon>
        <taxon>Ascomycota</taxon>
        <taxon>Pezizomycotina</taxon>
        <taxon>Sordariomycetes</taxon>
        <taxon>Hypocreomycetidae</taxon>
        <taxon>Hypocreales</taxon>
        <taxon>Stachybotryaceae</taxon>
        <taxon>Stachybotrys</taxon>
    </lineage>
</organism>
<keyword evidence="3" id="KW-1133">Transmembrane helix</keyword>
<dbReference type="Proteomes" id="UP000813444">
    <property type="component" value="Unassembled WGS sequence"/>
</dbReference>
<evidence type="ECO:0000259" key="4">
    <source>
        <dbReference type="Pfam" id="PF20237"/>
    </source>
</evidence>
<comment type="caution">
    <text evidence="5">The sequence shown here is derived from an EMBL/GenBank/DDBJ whole genome shotgun (WGS) entry which is preliminary data.</text>
</comment>
<feature type="transmembrane region" description="Helical" evidence="3">
    <location>
        <begin position="255"/>
        <end position="278"/>
    </location>
</feature>
<dbReference type="EMBL" id="JAGPNK010000018">
    <property type="protein sequence ID" value="KAH7305584.1"/>
    <property type="molecule type" value="Genomic_DNA"/>
</dbReference>
<dbReference type="PANTHER" id="PTHR34502">
    <property type="entry name" value="DUF6594 DOMAIN-CONTAINING PROTEIN-RELATED"/>
    <property type="match status" value="1"/>
</dbReference>
<keyword evidence="1" id="KW-0175">Coiled coil</keyword>
<keyword evidence="3" id="KW-0812">Transmembrane</keyword>
<dbReference type="InterPro" id="IPR046529">
    <property type="entry name" value="DUF6594"/>
</dbReference>
<evidence type="ECO:0000313" key="6">
    <source>
        <dbReference type="Proteomes" id="UP000813444"/>
    </source>
</evidence>
<dbReference type="OrthoDB" id="5416037at2759"/>
<dbReference type="Pfam" id="PF20237">
    <property type="entry name" value="DUF6594"/>
    <property type="match status" value="1"/>
</dbReference>
<dbReference type="AlphaFoldDB" id="A0A8K0WLK9"/>
<feature type="transmembrane region" description="Helical" evidence="3">
    <location>
        <begin position="311"/>
        <end position="328"/>
    </location>
</feature>
<keyword evidence="3" id="KW-0472">Membrane</keyword>
<proteinExistence type="predicted"/>
<accession>A0A8K0WLK9</accession>
<gene>
    <name evidence="5" type="ORF">B0I35DRAFT_444067</name>
</gene>
<feature type="domain" description="DUF6594" evidence="4">
    <location>
        <begin position="33"/>
        <end position="322"/>
    </location>
</feature>
<reference evidence="5" key="1">
    <citation type="journal article" date="2021" name="Nat. Commun.">
        <title>Genetic determinants of endophytism in the Arabidopsis root mycobiome.</title>
        <authorList>
            <person name="Mesny F."/>
            <person name="Miyauchi S."/>
            <person name="Thiergart T."/>
            <person name="Pickel B."/>
            <person name="Atanasova L."/>
            <person name="Karlsson M."/>
            <person name="Huettel B."/>
            <person name="Barry K.W."/>
            <person name="Haridas S."/>
            <person name="Chen C."/>
            <person name="Bauer D."/>
            <person name="Andreopoulos W."/>
            <person name="Pangilinan J."/>
            <person name="LaButti K."/>
            <person name="Riley R."/>
            <person name="Lipzen A."/>
            <person name="Clum A."/>
            <person name="Drula E."/>
            <person name="Henrissat B."/>
            <person name="Kohler A."/>
            <person name="Grigoriev I.V."/>
            <person name="Martin F.M."/>
            <person name="Hacquard S."/>
        </authorList>
    </citation>
    <scope>NUCLEOTIDE SEQUENCE</scope>
    <source>
        <strain evidence="5">MPI-CAGE-CH-0235</strain>
    </source>
</reference>